<dbReference type="InterPro" id="IPR002569">
    <property type="entry name" value="Met_Sox_Rdtase_MsrA_dom"/>
</dbReference>
<gene>
    <name evidence="7" type="ORF">UFOPK2958_00455</name>
</gene>
<name>A0A6J6WBB6_9ZZZZ</name>
<dbReference type="FunFam" id="3.30.1060.10:FF:000001">
    <property type="entry name" value="Peptide methionine sulfoxide reductase MsrA"/>
    <property type="match status" value="1"/>
</dbReference>
<dbReference type="Pfam" id="PF01625">
    <property type="entry name" value="PMSR"/>
    <property type="match status" value="1"/>
</dbReference>
<reference evidence="7" key="1">
    <citation type="submission" date="2020-05" db="EMBL/GenBank/DDBJ databases">
        <authorList>
            <person name="Chiriac C."/>
            <person name="Salcher M."/>
            <person name="Ghai R."/>
            <person name="Kavagutti S V."/>
        </authorList>
    </citation>
    <scope>NUCLEOTIDE SEQUENCE</scope>
</reference>
<dbReference type="EMBL" id="CAFAAB010000036">
    <property type="protein sequence ID" value="CAB4779847.1"/>
    <property type="molecule type" value="Genomic_DNA"/>
</dbReference>
<accession>A0A6J6WBB6</accession>
<evidence type="ECO:0000256" key="5">
    <source>
        <dbReference type="ARBA" id="ARBA00048782"/>
    </source>
</evidence>
<dbReference type="GO" id="GO:0034599">
    <property type="term" value="P:cellular response to oxidative stress"/>
    <property type="evidence" value="ECO:0007669"/>
    <property type="project" value="TreeGrafter"/>
</dbReference>
<comment type="catalytic activity">
    <reaction evidence="5">
        <text>[thioredoxin]-disulfide + L-methionine + H2O = L-methionine (S)-S-oxide + [thioredoxin]-dithiol</text>
        <dbReference type="Rhea" id="RHEA:19993"/>
        <dbReference type="Rhea" id="RHEA-COMP:10698"/>
        <dbReference type="Rhea" id="RHEA-COMP:10700"/>
        <dbReference type="ChEBI" id="CHEBI:15377"/>
        <dbReference type="ChEBI" id="CHEBI:29950"/>
        <dbReference type="ChEBI" id="CHEBI:50058"/>
        <dbReference type="ChEBI" id="CHEBI:57844"/>
        <dbReference type="ChEBI" id="CHEBI:58772"/>
        <dbReference type="EC" id="1.8.4.11"/>
    </reaction>
</comment>
<sequence length="205" mass="22415">MVNPTDTLPGRTQAIQVDRNHLTLNVSLHAPYPSGIELAYFGMGCFWGAERKFYETPGVYVTASGYQGGETPNPTYQEVCSGLTNHNEVVMVAFDPAIVTYRQLLAIFFENHDPTQGFRQGGDVGTQYRSAIYFVGADQEREARAVLADYQLRLSASRFGGITTEVAPAATFYFAEEYHQQYLTANPNGYCGIGGTGVSCPVGLL</sequence>
<dbReference type="HAMAP" id="MF_01401">
    <property type="entry name" value="MsrA"/>
    <property type="match status" value="1"/>
</dbReference>
<dbReference type="GO" id="GO:0008113">
    <property type="term" value="F:peptide-methionine (S)-S-oxide reductase activity"/>
    <property type="evidence" value="ECO:0007669"/>
    <property type="project" value="UniProtKB-EC"/>
</dbReference>
<protein>
    <recommendedName>
        <fullName evidence="2">peptide-methionine (S)-S-oxide reductase</fullName>
        <ecNumber evidence="2">1.8.4.11</ecNumber>
    </recommendedName>
</protein>
<evidence type="ECO:0000256" key="2">
    <source>
        <dbReference type="ARBA" id="ARBA00012502"/>
    </source>
</evidence>
<dbReference type="PANTHER" id="PTHR42799:SF2">
    <property type="entry name" value="MITOCHONDRIAL PEPTIDE METHIONINE SULFOXIDE REDUCTASE"/>
    <property type="match status" value="1"/>
</dbReference>
<feature type="domain" description="Peptide methionine sulphoxide reductase MsrA" evidence="6">
    <location>
        <begin position="39"/>
        <end position="191"/>
    </location>
</feature>
<keyword evidence="3" id="KW-0560">Oxidoreductase</keyword>
<evidence type="ECO:0000259" key="6">
    <source>
        <dbReference type="Pfam" id="PF01625"/>
    </source>
</evidence>
<dbReference type="AlphaFoldDB" id="A0A6J6WBB6"/>
<evidence type="ECO:0000256" key="1">
    <source>
        <dbReference type="ARBA" id="ARBA00005591"/>
    </source>
</evidence>
<comment type="catalytic activity">
    <reaction evidence="4">
        <text>L-methionyl-[protein] + [thioredoxin]-disulfide + H2O = L-methionyl-(S)-S-oxide-[protein] + [thioredoxin]-dithiol</text>
        <dbReference type="Rhea" id="RHEA:14217"/>
        <dbReference type="Rhea" id="RHEA-COMP:10698"/>
        <dbReference type="Rhea" id="RHEA-COMP:10700"/>
        <dbReference type="Rhea" id="RHEA-COMP:12313"/>
        <dbReference type="Rhea" id="RHEA-COMP:12315"/>
        <dbReference type="ChEBI" id="CHEBI:15377"/>
        <dbReference type="ChEBI" id="CHEBI:16044"/>
        <dbReference type="ChEBI" id="CHEBI:29950"/>
        <dbReference type="ChEBI" id="CHEBI:44120"/>
        <dbReference type="ChEBI" id="CHEBI:50058"/>
        <dbReference type="EC" id="1.8.4.11"/>
    </reaction>
</comment>
<evidence type="ECO:0000313" key="7">
    <source>
        <dbReference type="EMBL" id="CAB4779847.1"/>
    </source>
</evidence>
<dbReference type="Gene3D" id="3.30.1060.10">
    <property type="entry name" value="Peptide methionine sulphoxide reductase MsrA"/>
    <property type="match status" value="1"/>
</dbReference>
<evidence type="ECO:0000256" key="3">
    <source>
        <dbReference type="ARBA" id="ARBA00023002"/>
    </source>
</evidence>
<dbReference type="InterPro" id="IPR036509">
    <property type="entry name" value="Met_Sox_Rdtase_MsrA_sf"/>
</dbReference>
<organism evidence="7">
    <name type="scientific">freshwater metagenome</name>
    <dbReference type="NCBI Taxonomy" id="449393"/>
    <lineage>
        <taxon>unclassified sequences</taxon>
        <taxon>metagenomes</taxon>
        <taxon>ecological metagenomes</taxon>
    </lineage>
</organism>
<dbReference type="GO" id="GO:0005737">
    <property type="term" value="C:cytoplasm"/>
    <property type="evidence" value="ECO:0007669"/>
    <property type="project" value="TreeGrafter"/>
</dbReference>
<dbReference type="SUPFAM" id="SSF55068">
    <property type="entry name" value="Peptide methionine sulfoxide reductase"/>
    <property type="match status" value="1"/>
</dbReference>
<dbReference type="EC" id="1.8.4.11" evidence="2"/>
<proteinExistence type="inferred from homology"/>
<dbReference type="PANTHER" id="PTHR42799">
    <property type="entry name" value="MITOCHONDRIAL PEPTIDE METHIONINE SULFOXIDE REDUCTASE"/>
    <property type="match status" value="1"/>
</dbReference>
<dbReference type="InterPro" id="IPR050162">
    <property type="entry name" value="MsrA_MetSO_reductase"/>
</dbReference>
<evidence type="ECO:0000256" key="4">
    <source>
        <dbReference type="ARBA" id="ARBA00047806"/>
    </source>
</evidence>
<dbReference type="NCBIfam" id="TIGR00401">
    <property type="entry name" value="msrA"/>
    <property type="match status" value="1"/>
</dbReference>
<comment type="similarity">
    <text evidence="1">Belongs to the MsrA Met sulfoxide reductase family.</text>
</comment>